<gene>
    <name evidence="1" type="ORF">FSC37_22300</name>
</gene>
<protein>
    <recommendedName>
        <fullName evidence="3">Tetratricopeptide repeat protein</fullName>
    </recommendedName>
</protein>
<evidence type="ECO:0000313" key="1">
    <source>
        <dbReference type="EMBL" id="TXC62108.1"/>
    </source>
</evidence>
<dbReference type="Proteomes" id="UP000321832">
    <property type="component" value="Unassembled WGS sequence"/>
</dbReference>
<reference evidence="1 2" key="1">
    <citation type="submission" date="2019-08" db="EMBL/GenBank/DDBJ databases">
        <authorList>
            <person name="Khan S.A."/>
            <person name="Jeon C.O."/>
            <person name="Jeong S.E."/>
        </authorList>
    </citation>
    <scope>NUCLEOTIDE SEQUENCE [LARGE SCALE GENOMIC DNA]</scope>
    <source>
        <strain evidence="2">IMCC1728</strain>
    </source>
</reference>
<accession>A0A5C6TR09</accession>
<dbReference type="InterPro" id="IPR011990">
    <property type="entry name" value="TPR-like_helical_dom_sf"/>
</dbReference>
<evidence type="ECO:0008006" key="3">
    <source>
        <dbReference type="Google" id="ProtNLM"/>
    </source>
</evidence>
<organism evidence="1 2">
    <name type="scientific">Piscinibacter aquaticus</name>
    <dbReference type="NCBI Taxonomy" id="392597"/>
    <lineage>
        <taxon>Bacteria</taxon>
        <taxon>Pseudomonadati</taxon>
        <taxon>Pseudomonadota</taxon>
        <taxon>Betaproteobacteria</taxon>
        <taxon>Burkholderiales</taxon>
        <taxon>Sphaerotilaceae</taxon>
        <taxon>Piscinibacter</taxon>
    </lineage>
</organism>
<evidence type="ECO:0000313" key="2">
    <source>
        <dbReference type="Proteomes" id="UP000321832"/>
    </source>
</evidence>
<dbReference type="EMBL" id="VOPW01000002">
    <property type="protein sequence ID" value="TXC62108.1"/>
    <property type="molecule type" value="Genomic_DNA"/>
</dbReference>
<sequence length="123" mass="14247">MSDRVERLANRFHDAQIEDDLLTASAILNETARSLNSDHILTLRMKAWLAYRQDDLVAARKACNQILLNLPHDDQVQQYLVLIDIADKKYDPAVQRLRKLQLKNPQDKFNETLSEMLSASFPR</sequence>
<dbReference type="Gene3D" id="1.25.40.10">
    <property type="entry name" value="Tetratricopeptide repeat domain"/>
    <property type="match status" value="1"/>
</dbReference>
<dbReference type="SUPFAM" id="SSF48452">
    <property type="entry name" value="TPR-like"/>
    <property type="match status" value="1"/>
</dbReference>
<proteinExistence type="predicted"/>
<name>A0A5C6TR09_9BURK</name>
<comment type="caution">
    <text evidence="1">The sequence shown here is derived from an EMBL/GenBank/DDBJ whole genome shotgun (WGS) entry which is preliminary data.</text>
</comment>
<keyword evidence="2" id="KW-1185">Reference proteome</keyword>
<dbReference type="AlphaFoldDB" id="A0A5C6TR09"/>